<evidence type="ECO:0000256" key="3">
    <source>
        <dbReference type="ARBA" id="ARBA00022723"/>
    </source>
</evidence>
<dbReference type="Proteomes" id="UP001182991">
    <property type="component" value="Unassembled WGS sequence"/>
</dbReference>
<comment type="cofactor">
    <cofactor evidence="1">
        <name>Zn(2+)</name>
        <dbReference type="ChEBI" id="CHEBI:29105"/>
    </cofactor>
</comment>
<reference evidence="10" key="1">
    <citation type="submission" date="2023-07" db="EMBL/GenBank/DDBJ databases">
        <title>Isolating and identifying novel microbial strains from the Mariana Trench.</title>
        <authorList>
            <person name="Fu H."/>
        </authorList>
    </citation>
    <scope>NUCLEOTIDE SEQUENCE [LARGE SCALE GENOMIC DNA]</scope>
    <source>
        <strain evidence="10">T-y2</strain>
    </source>
</reference>
<evidence type="ECO:0000259" key="8">
    <source>
        <dbReference type="Pfam" id="PF01435"/>
    </source>
</evidence>
<dbReference type="Pfam" id="PF01435">
    <property type="entry name" value="Peptidase_M48"/>
    <property type="match status" value="1"/>
</dbReference>
<accession>A0ABU2KFB9</accession>
<keyword evidence="7" id="KW-0732">Signal</keyword>
<organism evidence="9 10">
    <name type="scientific">Mesonia ostreae</name>
    <dbReference type="NCBI Taxonomy" id="861110"/>
    <lineage>
        <taxon>Bacteria</taxon>
        <taxon>Pseudomonadati</taxon>
        <taxon>Bacteroidota</taxon>
        <taxon>Flavobacteriia</taxon>
        <taxon>Flavobacteriales</taxon>
        <taxon>Flavobacteriaceae</taxon>
        <taxon>Mesonia</taxon>
    </lineage>
</organism>
<dbReference type="InterPro" id="IPR051156">
    <property type="entry name" value="Mito/Outer_Membr_Metalloprot"/>
</dbReference>
<proteinExistence type="predicted"/>
<feature type="chain" id="PRO_5045803703" evidence="7">
    <location>
        <begin position="21"/>
        <end position="452"/>
    </location>
</feature>
<feature type="domain" description="Peptidase M48" evidence="8">
    <location>
        <begin position="107"/>
        <end position="309"/>
    </location>
</feature>
<dbReference type="EMBL" id="JAVRBG010000001">
    <property type="protein sequence ID" value="MDT0293389.1"/>
    <property type="molecule type" value="Genomic_DNA"/>
</dbReference>
<dbReference type="PANTHER" id="PTHR22726">
    <property type="entry name" value="METALLOENDOPEPTIDASE OMA1"/>
    <property type="match status" value="1"/>
</dbReference>
<keyword evidence="10" id="KW-1185">Reference proteome</keyword>
<comment type="caution">
    <text evidence="9">The sequence shown here is derived from an EMBL/GenBank/DDBJ whole genome shotgun (WGS) entry which is preliminary data.</text>
</comment>
<keyword evidence="6" id="KW-0482">Metalloprotease</keyword>
<protein>
    <submittedName>
        <fullName evidence="9">M48 family metallopeptidase</fullName>
    </submittedName>
</protein>
<evidence type="ECO:0000256" key="6">
    <source>
        <dbReference type="ARBA" id="ARBA00023049"/>
    </source>
</evidence>
<evidence type="ECO:0000256" key="5">
    <source>
        <dbReference type="ARBA" id="ARBA00022833"/>
    </source>
</evidence>
<dbReference type="CDD" id="cd07324">
    <property type="entry name" value="M48C_Oma1-like"/>
    <property type="match status" value="1"/>
</dbReference>
<keyword evidence="5" id="KW-0862">Zinc</keyword>
<keyword evidence="2" id="KW-0645">Protease</keyword>
<evidence type="ECO:0000256" key="2">
    <source>
        <dbReference type="ARBA" id="ARBA00022670"/>
    </source>
</evidence>
<gene>
    <name evidence="9" type="ORF">RLT85_01950</name>
</gene>
<evidence type="ECO:0000313" key="9">
    <source>
        <dbReference type="EMBL" id="MDT0293389.1"/>
    </source>
</evidence>
<evidence type="ECO:0000313" key="10">
    <source>
        <dbReference type="Proteomes" id="UP001182991"/>
    </source>
</evidence>
<keyword evidence="4" id="KW-0378">Hydrolase</keyword>
<evidence type="ECO:0000256" key="4">
    <source>
        <dbReference type="ARBA" id="ARBA00022801"/>
    </source>
</evidence>
<dbReference type="PANTHER" id="PTHR22726:SF1">
    <property type="entry name" value="METALLOENDOPEPTIDASE OMA1, MITOCHONDRIAL"/>
    <property type="match status" value="1"/>
</dbReference>
<dbReference type="RefSeq" id="WP_311400356.1">
    <property type="nucleotide sequence ID" value="NZ_JAVRBG010000001.1"/>
</dbReference>
<keyword evidence="3" id="KW-0479">Metal-binding</keyword>
<dbReference type="InterPro" id="IPR001915">
    <property type="entry name" value="Peptidase_M48"/>
</dbReference>
<feature type="signal peptide" evidence="7">
    <location>
        <begin position="1"/>
        <end position="20"/>
    </location>
</feature>
<evidence type="ECO:0000256" key="7">
    <source>
        <dbReference type="SAM" id="SignalP"/>
    </source>
</evidence>
<name>A0ABU2KFB9_9FLAO</name>
<evidence type="ECO:0000256" key="1">
    <source>
        <dbReference type="ARBA" id="ARBA00001947"/>
    </source>
</evidence>
<dbReference type="Gene3D" id="3.30.2010.10">
    <property type="entry name" value="Metalloproteases ('zincins'), catalytic domain"/>
    <property type="match status" value="1"/>
</dbReference>
<sequence>MNRFLLVVLLIMLASFSTKAQQYRVNYLPNDLDVLEDYLEHINDTFIDNIEGKHSSKVKKVFKKKDEKIFRTVKDSAYSFIPAIDQKMGAIAQEIYQKNPSINPANYQFFIKNSIVPNAACYGDGMFEVNLGLLTSLEYDDELAFILCHEIAHKLLNHSMKKVKARVTTLNSDETKQRIRKLKRTRYGQSRAALLVMNELSVDFLNHSQEAEMQADSLGFVLLSKTKYNTSKSISSLRKLQREEDDLFFSYRVQLDSVFDHESYPFQEYWLEEEQSLFDVSEKINDFTSTSKDIKTHPETEERIQKIKSDFKLNSLDSISGDTTYIKSLEEIANFHSIQYTIDLNFLDLAIYQLIEKYDRKIISEEYYYTKMASVLKILYEARENHHLGKYIPHKNNLSEEEHLNTIRLFLHNLELSEIKKIGWAFCETHQEKLAHHQDFMQTYQFFKNLNP</sequence>